<dbReference type="AlphaFoldDB" id="A0AAD5R708"/>
<dbReference type="Proteomes" id="UP001196413">
    <property type="component" value="Unassembled WGS sequence"/>
</dbReference>
<dbReference type="EMBL" id="JAHQIW010006862">
    <property type="protein sequence ID" value="KAJ1370797.1"/>
    <property type="molecule type" value="Genomic_DNA"/>
</dbReference>
<organism evidence="1 2">
    <name type="scientific">Parelaphostrongylus tenuis</name>
    <name type="common">Meningeal worm</name>
    <dbReference type="NCBI Taxonomy" id="148309"/>
    <lineage>
        <taxon>Eukaryota</taxon>
        <taxon>Metazoa</taxon>
        <taxon>Ecdysozoa</taxon>
        <taxon>Nematoda</taxon>
        <taxon>Chromadorea</taxon>
        <taxon>Rhabditida</taxon>
        <taxon>Rhabditina</taxon>
        <taxon>Rhabditomorpha</taxon>
        <taxon>Strongyloidea</taxon>
        <taxon>Metastrongylidae</taxon>
        <taxon>Parelaphostrongylus</taxon>
    </lineage>
</organism>
<keyword evidence="2" id="KW-1185">Reference proteome</keyword>
<proteinExistence type="predicted"/>
<protein>
    <submittedName>
        <fullName evidence="1">Uncharacterized protein</fullName>
    </submittedName>
</protein>
<dbReference type="Gene3D" id="1.10.510.10">
    <property type="entry name" value="Transferase(Phosphotransferase) domain 1"/>
    <property type="match status" value="1"/>
</dbReference>
<reference evidence="1" key="1">
    <citation type="submission" date="2021-06" db="EMBL/GenBank/DDBJ databases">
        <title>Parelaphostrongylus tenuis whole genome reference sequence.</title>
        <authorList>
            <person name="Garwood T.J."/>
            <person name="Larsen P.A."/>
            <person name="Fountain-Jones N.M."/>
            <person name="Garbe J.R."/>
            <person name="Macchietto M.G."/>
            <person name="Kania S.A."/>
            <person name="Gerhold R.W."/>
            <person name="Richards J.E."/>
            <person name="Wolf T.M."/>
        </authorList>
    </citation>
    <scope>NUCLEOTIDE SEQUENCE</scope>
    <source>
        <strain evidence="1">MNPRO001-30</strain>
        <tissue evidence="1">Meninges</tissue>
    </source>
</reference>
<evidence type="ECO:0000313" key="1">
    <source>
        <dbReference type="EMBL" id="KAJ1370797.1"/>
    </source>
</evidence>
<gene>
    <name evidence="1" type="ORF">KIN20_032600</name>
</gene>
<evidence type="ECO:0000313" key="2">
    <source>
        <dbReference type="Proteomes" id="UP001196413"/>
    </source>
</evidence>
<comment type="caution">
    <text evidence="1">The sequence shown here is derived from an EMBL/GenBank/DDBJ whole genome shotgun (WGS) entry which is preliminary data.</text>
</comment>
<accession>A0AAD5R708</accession>
<sequence>MARSFVARGTDGKLRIRKPRDGDQLFRGTPRYCSLNTHHRKEQSHLMRIIALFIADCCLDVAIASNPVKRSIALMKNLFQ</sequence>
<name>A0AAD5R708_PARTN</name>